<keyword evidence="8" id="KW-0675">Receptor</keyword>
<evidence type="ECO:0000259" key="12">
    <source>
        <dbReference type="Pfam" id="PF00593"/>
    </source>
</evidence>
<gene>
    <name evidence="14" type="ORF">SAMN05444167_2817</name>
</gene>
<evidence type="ECO:0000313" key="15">
    <source>
        <dbReference type="Proteomes" id="UP000182427"/>
    </source>
</evidence>
<evidence type="ECO:0000256" key="4">
    <source>
        <dbReference type="ARBA" id="ARBA00022692"/>
    </source>
</evidence>
<evidence type="ECO:0000256" key="10">
    <source>
        <dbReference type="PROSITE-ProRule" id="PRU01360"/>
    </source>
</evidence>
<dbReference type="AlphaFoldDB" id="A0A1G7MIE7"/>
<comment type="subcellular location">
    <subcellularLocation>
        <location evidence="1 10">Cell outer membrane</location>
        <topology evidence="1 10">Multi-pass membrane protein</topology>
    </subcellularLocation>
</comment>
<evidence type="ECO:0000256" key="9">
    <source>
        <dbReference type="ARBA" id="ARBA00023237"/>
    </source>
</evidence>
<organism evidence="14 15">
    <name type="scientific">Terriglobus roseus</name>
    <dbReference type="NCBI Taxonomy" id="392734"/>
    <lineage>
        <taxon>Bacteria</taxon>
        <taxon>Pseudomonadati</taxon>
        <taxon>Acidobacteriota</taxon>
        <taxon>Terriglobia</taxon>
        <taxon>Terriglobales</taxon>
        <taxon>Acidobacteriaceae</taxon>
        <taxon>Terriglobus</taxon>
    </lineage>
</organism>
<dbReference type="Pfam" id="PF07715">
    <property type="entry name" value="Plug"/>
    <property type="match status" value="1"/>
</dbReference>
<accession>A0A1G7MIE7</accession>
<dbReference type="InterPro" id="IPR012910">
    <property type="entry name" value="Plug_dom"/>
</dbReference>
<dbReference type="GO" id="GO:0015344">
    <property type="term" value="F:siderophore uptake transmembrane transporter activity"/>
    <property type="evidence" value="ECO:0007669"/>
    <property type="project" value="TreeGrafter"/>
</dbReference>
<comment type="similarity">
    <text evidence="10 11">Belongs to the TonB-dependent receptor family.</text>
</comment>
<dbReference type="EMBL" id="LT629690">
    <property type="protein sequence ID" value="SDF61545.1"/>
    <property type="molecule type" value="Genomic_DNA"/>
</dbReference>
<dbReference type="Gene3D" id="2.40.170.20">
    <property type="entry name" value="TonB-dependent receptor, beta-barrel domain"/>
    <property type="match status" value="1"/>
</dbReference>
<evidence type="ECO:0000256" key="3">
    <source>
        <dbReference type="ARBA" id="ARBA00022452"/>
    </source>
</evidence>
<dbReference type="InterPro" id="IPR036942">
    <property type="entry name" value="Beta-barrel_TonB_sf"/>
</dbReference>
<dbReference type="Proteomes" id="UP000182427">
    <property type="component" value="Chromosome I"/>
</dbReference>
<dbReference type="InterPro" id="IPR039426">
    <property type="entry name" value="TonB-dep_rcpt-like"/>
</dbReference>
<keyword evidence="9 10" id="KW-0998">Cell outer membrane</keyword>
<feature type="domain" description="TonB-dependent receptor-like beta-barrel" evidence="12">
    <location>
        <begin position="226"/>
        <end position="495"/>
    </location>
</feature>
<evidence type="ECO:0000256" key="7">
    <source>
        <dbReference type="ARBA" id="ARBA00023136"/>
    </source>
</evidence>
<evidence type="ECO:0000313" key="14">
    <source>
        <dbReference type="EMBL" id="SDF61545.1"/>
    </source>
</evidence>
<dbReference type="InterPro" id="IPR000531">
    <property type="entry name" value="Beta-barrel_TonB"/>
</dbReference>
<dbReference type="PANTHER" id="PTHR30069:SF29">
    <property type="entry name" value="HEMOGLOBIN AND HEMOGLOBIN-HAPTOGLOBIN-BINDING PROTEIN 1-RELATED"/>
    <property type="match status" value="1"/>
</dbReference>
<reference evidence="14 15" key="1">
    <citation type="submission" date="2016-10" db="EMBL/GenBank/DDBJ databases">
        <authorList>
            <person name="de Groot N.N."/>
        </authorList>
    </citation>
    <scope>NUCLEOTIDE SEQUENCE [LARGE SCALE GENOMIC DNA]</scope>
    <source>
        <strain evidence="14 15">GAS232</strain>
    </source>
</reference>
<evidence type="ECO:0000256" key="2">
    <source>
        <dbReference type="ARBA" id="ARBA00022448"/>
    </source>
</evidence>
<keyword evidence="4 10" id="KW-0812">Transmembrane</keyword>
<dbReference type="OrthoDB" id="337377at2"/>
<dbReference type="PROSITE" id="PS51257">
    <property type="entry name" value="PROKAR_LIPOPROTEIN"/>
    <property type="match status" value="1"/>
</dbReference>
<dbReference type="Pfam" id="PF00593">
    <property type="entry name" value="TonB_dep_Rec_b-barrel"/>
    <property type="match status" value="1"/>
</dbReference>
<protein>
    <submittedName>
        <fullName evidence="14">Iron complex outermembrane recepter protein</fullName>
    </submittedName>
</protein>
<keyword evidence="5" id="KW-0732">Signal</keyword>
<dbReference type="GO" id="GO:0009279">
    <property type="term" value="C:cell outer membrane"/>
    <property type="evidence" value="ECO:0007669"/>
    <property type="project" value="UniProtKB-SubCell"/>
</dbReference>
<keyword evidence="7 10" id="KW-0472">Membrane</keyword>
<dbReference type="Gene3D" id="2.170.130.10">
    <property type="entry name" value="TonB-dependent receptor, plug domain"/>
    <property type="match status" value="1"/>
</dbReference>
<evidence type="ECO:0000259" key="13">
    <source>
        <dbReference type="Pfam" id="PF07715"/>
    </source>
</evidence>
<dbReference type="RefSeq" id="WP_083345697.1">
    <property type="nucleotide sequence ID" value="NZ_LT629690.1"/>
</dbReference>
<name>A0A1G7MIE7_9BACT</name>
<keyword evidence="15" id="KW-1185">Reference proteome</keyword>
<evidence type="ECO:0000256" key="8">
    <source>
        <dbReference type="ARBA" id="ARBA00023170"/>
    </source>
</evidence>
<dbReference type="PANTHER" id="PTHR30069">
    <property type="entry name" value="TONB-DEPENDENT OUTER MEMBRANE RECEPTOR"/>
    <property type="match status" value="1"/>
</dbReference>
<dbReference type="InterPro" id="IPR037066">
    <property type="entry name" value="Plug_dom_sf"/>
</dbReference>
<dbReference type="PROSITE" id="PS52016">
    <property type="entry name" value="TONB_DEPENDENT_REC_3"/>
    <property type="match status" value="1"/>
</dbReference>
<proteinExistence type="inferred from homology"/>
<evidence type="ECO:0000256" key="5">
    <source>
        <dbReference type="ARBA" id="ARBA00022729"/>
    </source>
</evidence>
<evidence type="ECO:0000256" key="1">
    <source>
        <dbReference type="ARBA" id="ARBA00004571"/>
    </source>
</evidence>
<dbReference type="SUPFAM" id="SSF56935">
    <property type="entry name" value="Porins"/>
    <property type="match status" value="1"/>
</dbReference>
<keyword evidence="2 10" id="KW-0813">Transport</keyword>
<keyword evidence="3 10" id="KW-1134">Transmembrane beta strand</keyword>
<evidence type="ECO:0000256" key="6">
    <source>
        <dbReference type="ARBA" id="ARBA00023077"/>
    </source>
</evidence>
<sequence length="601" mass="65684">MIVRLRRSFDVLPVLALFGSCFGQQKQPQDIQQTVTVVGEAEPVALGQTARSVQVIDTQPMSLSLQEIADGLRSDSSVDIQQRGAMGVQSDVSIRGGTFEQTLVLLNGFRINDAQASHFNLDVPVPQQAVGGLAVLHGSGSTLYGADALAGVVHVSTWKPRESSLRLRAGGGSFGGNEQAVTGALANQMRSLVVAGERDFSTGFIPGRDYRSESASAEGRTTSSLGESDLLLAGSDRSFGANQFYGNYNSWERTKGWFVGFTQAFREKTTAAVAYRRHADNYILTRTNPAYYANNHVDASWQGALRQTVTLGRAGKLFVGTEENTDSIRSNSLGQHGRNRTSLYADADLHRGAANFSIGLREEILSGGRVVSAPSFAASFLLHNVWKLRGSAGYGFRLPTYTNLYYNDPTTISNPSLKPETAWNFDGGVDWYPSTRVAASVTGFYARQQNAIDYVRRSVADKWQAKNLAEVRLTGIETSVQMRLQGDQQLKVNWTAIFGSQDVLQGQQSQLVFQFPTNRARVEAWLHASSQVALRPAFTVTQRVGQTPYSTVDFAVSRDRGMVRPYVQGTNLYNTGYAEIQSIRMPGRGILAGIEISLSRR</sequence>
<evidence type="ECO:0000256" key="11">
    <source>
        <dbReference type="RuleBase" id="RU003357"/>
    </source>
</evidence>
<dbReference type="GO" id="GO:0044718">
    <property type="term" value="P:siderophore transmembrane transport"/>
    <property type="evidence" value="ECO:0007669"/>
    <property type="project" value="TreeGrafter"/>
</dbReference>
<keyword evidence="6 11" id="KW-0798">TonB box</keyword>
<feature type="domain" description="TonB-dependent receptor plug" evidence="13">
    <location>
        <begin position="48"/>
        <end position="152"/>
    </location>
</feature>